<dbReference type="GO" id="GO:0048255">
    <property type="term" value="P:mRNA stabilization"/>
    <property type="evidence" value="ECO:0007669"/>
    <property type="project" value="InterPro"/>
</dbReference>
<dbReference type="AlphaFoldDB" id="A0A9W9D021"/>
<dbReference type="PROSITE" id="PS50961">
    <property type="entry name" value="HTH_LA"/>
    <property type="match status" value="1"/>
</dbReference>
<dbReference type="SMART" id="SM00715">
    <property type="entry name" value="LA"/>
    <property type="match status" value="1"/>
</dbReference>
<evidence type="ECO:0000256" key="2">
    <source>
        <dbReference type="PROSITE-ProRule" id="PRU00332"/>
    </source>
</evidence>
<feature type="region of interest" description="Disordered" evidence="3">
    <location>
        <begin position="763"/>
        <end position="819"/>
    </location>
</feature>
<dbReference type="EMBL" id="JAPEVB010000002">
    <property type="protein sequence ID" value="KAJ4394437.1"/>
    <property type="molecule type" value="Genomic_DNA"/>
</dbReference>
<evidence type="ECO:0000259" key="4">
    <source>
        <dbReference type="PROSITE" id="PS50961"/>
    </source>
</evidence>
<feature type="compositionally biased region" description="Polar residues" evidence="3">
    <location>
        <begin position="94"/>
        <end position="112"/>
    </location>
</feature>
<dbReference type="Gene3D" id="1.10.10.10">
    <property type="entry name" value="Winged helix-like DNA-binding domain superfamily/Winged helix DNA-binding domain"/>
    <property type="match status" value="1"/>
</dbReference>
<keyword evidence="1 2" id="KW-0694">RNA-binding</keyword>
<feature type="compositionally biased region" description="Polar residues" evidence="3">
    <location>
        <begin position="809"/>
        <end position="819"/>
    </location>
</feature>
<proteinExistence type="predicted"/>
<feature type="compositionally biased region" description="Polar residues" evidence="3">
    <location>
        <begin position="445"/>
        <end position="477"/>
    </location>
</feature>
<feature type="region of interest" description="Disordered" evidence="3">
    <location>
        <begin position="1"/>
        <end position="511"/>
    </location>
</feature>
<dbReference type="InterPro" id="IPR036388">
    <property type="entry name" value="WH-like_DNA-bd_sf"/>
</dbReference>
<dbReference type="CDD" id="cd07323">
    <property type="entry name" value="LAM"/>
    <property type="match status" value="1"/>
</dbReference>
<feature type="domain" description="HTH La-type RNA-binding" evidence="4">
    <location>
        <begin position="537"/>
        <end position="631"/>
    </location>
</feature>
<name>A0A9W9D021_9PEZI</name>
<dbReference type="Pfam" id="PF21071">
    <property type="entry name" value="LARP1_HEAT"/>
    <property type="match status" value="1"/>
</dbReference>
<dbReference type="InterPro" id="IPR036390">
    <property type="entry name" value="WH_DNA-bd_sf"/>
</dbReference>
<evidence type="ECO:0000256" key="1">
    <source>
        <dbReference type="ARBA" id="ARBA00022884"/>
    </source>
</evidence>
<protein>
    <recommendedName>
        <fullName evidence="4">HTH La-type RNA-binding domain-containing protein</fullName>
    </recommendedName>
</protein>
<feature type="compositionally biased region" description="Low complexity" evidence="3">
    <location>
        <begin position="9"/>
        <end position="29"/>
    </location>
</feature>
<sequence>MSATTFSYAQAAKGRAPAQASSPAPAADSQTKDDASSVTTAPDASAKTFSTTSEVSESVKSSQIDADLGSKKGGDEPMSVPLKDDTTMSRDTTKANSQTTNDKPARQSGRSSEATDSKKSRKGKKGRNSDKDVESEQTAPEPEKEVVPVKLTEATPPSVNIWEQRAAAAKAKQPSSASSNAAAESRSKPAIEVSTKAAQNADIQAAETLRSSTKSSEAPRTSADQSGRKPRGHRVNEKGEQAPIPSSAVEDASSWPTPDTVAAEDGKRKTTVEPEVKDKKDDGVKTARPKGWQKMEINPTVVFSTPLPPRNGPKPPRAGGQAGRGSGRGHASSVSISSEKVQAAAGDAPASKEGGAESQGKSREELRAPFAPSEKSKKFSADQTAQRKQSVASGARGSGDFPAAKNEGSKPSAGNESTKKDGFANHREPKPRRGGAHTNGRGAHNGQQPFMSNGNGAARGSTHSPPSFGSGFSQNQYGGPAPRGRGGRPASLSNGYKGPLNGMGKMHPQQPHQAAPEFNQFANFGPANFPPQPVQSHDYVLLRHQALGRQLEYYFSDENLGTDVFLRRQMDAEGFVAFDVVANFNRIRHISNGDENAVRAAIHDCPSIEFIIGDGKELMRRRGDWQKFIIDGESTTRNPGPTKSVPHPRNAPGNAFYQPMPYPPYNPISPQFGQAYPGDMHPGYMNRHQFSGNGPHINGHGAFDNSSLNVAAPEFSPVTAIPNGFPGAFAHSEWTEQAMEDILMAAQTVTDQQCASLHVVAQGQDTKKAPNGTTAEDASEAKTNGVHVEPEPSIPDEDIRSPAYRAKNGHSSQVSDTNNNETYVELRERAIAQRQAANPGDSPASMKVLYKFWSHYLTENFNVSMYKEFKQIALEDATAKIPSKFGHANLVQCYKSLLSMNSKVGEIWGLGHPVYGVLESHYRTVQETVNGNEAQV</sequence>
<feature type="compositionally biased region" description="Polar residues" evidence="3">
    <location>
        <begin position="209"/>
        <end position="225"/>
    </location>
</feature>
<feature type="compositionally biased region" description="Basic and acidic residues" evidence="3">
    <location>
        <begin position="82"/>
        <end position="93"/>
    </location>
</feature>
<dbReference type="InterPro" id="IPR006630">
    <property type="entry name" value="La_HTH"/>
</dbReference>
<feature type="compositionally biased region" description="Low complexity" evidence="3">
    <location>
        <begin position="50"/>
        <end position="62"/>
    </location>
</feature>
<dbReference type="SUPFAM" id="SSF46785">
    <property type="entry name" value="Winged helix' DNA-binding domain"/>
    <property type="match status" value="1"/>
</dbReference>
<dbReference type="InterPro" id="IPR006607">
    <property type="entry name" value="DM15"/>
</dbReference>
<feature type="compositionally biased region" description="Polar residues" evidence="3">
    <location>
        <begin position="381"/>
        <end position="392"/>
    </location>
</feature>
<feature type="compositionally biased region" description="Low complexity" evidence="3">
    <location>
        <begin position="166"/>
        <end position="184"/>
    </location>
</feature>
<dbReference type="Pfam" id="PF05383">
    <property type="entry name" value="La"/>
    <property type="match status" value="1"/>
</dbReference>
<dbReference type="Proteomes" id="UP001140453">
    <property type="component" value="Unassembled WGS sequence"/>
</dbReference>
<comment type="caution">
    <text evidence="5">The sequence shown here is derived from an EMBL/GenBank/DDBJ whole genome shotgun (WGS) entry which is preliminary data.</text>
</comment>
<feature type="compositionally biased region" description="Pro residues" evidence="3">
    <location>
        <begin position="306"/>
        <end position="316"/>
    </location>
</feature>
<keyword evidence="6" id="KW-1185">Reference proteome</keyword>
<reference evidence="5" key="1">
    <citation type="submission" date="2022-10" db="EMBL/GenBank/DDBJ databases">
        <title>Tapping the CABI collections for fungal endophytes: first genome assemblies for Collariella, Neodidymelliopsis, Ascochyta clinopodiicola, Didymella pomorum, Didymosphaeria variabile, Neocosmospora piperis and Neocucurbitaria cava.</title>
        <authorList>
            <person name="Hill R."/>
        </authorList>
    </citation>
    <scope>NUCLEOTIDE SEQUENCE</scope>
    <source>
        <strain evidence="5">IMI 355082</strain>
    </source>
</reference>
<gene>
    <name evidence="5" type="ORF">N0V93_003655</name>
</gene>
<evidence type="ECO:0000313" key="6">
    <source>
        <dbReference type="Proteomes" id="UP001140453"/>
    </source>
</evidence>
<evidence type="ECO:0000256" key="3">
    <source>
        <dbReference type="SAM" id="MobiDB-lite"/>
    </source>
</evidence>
<feature type="compositionally biased region" description="Basic and acidic residues" evidence="3">
    <location>
        <begin position="264"/>
        <end position="285"/>
    </location>
</feature>
<dbReference type="SMART" id="SM00684">
    <property type="entry name" value="DM15"/>
    <property type="match status" value="2"/>
</dbReference>
<feature type="compositionally biased region" description="Basic and acidic residues" evidence="3">
    <location>
        <begin position="417"/>
        <end position="428"/>
    </location>
</feature>
<organism evidence="5 6">
    <name type="scientific">Gnomoniopsis smithogilvyi</name>
    <dbReference type="NCBI Taxonomy" id="1191159"/>
    <lineage>
        <taxon>Eukaryota</taxon>
        <taxon>Fungi</taxon>
        <taxon>Dikarya</taxon>
        <taxon>Ascomycota</taxon>
        <taxon>Pezizomycotina</taxon>
        <taxon>Sordariomycetes</taxon>
        <taxon>Sordariomycetidae</taxon>
        <taxon>Diaporthales</taxon>
        <taxon>Gnomoniaceae</taxon>
        <taxon>Gnomoniopsis</taxon>
    </lineage>
</organism>
<dbReference type="OrthoDB" id="340227at2759"/>
<dbReference type="GO" id="GO:0000339">
    <property type="term" value="F:RNA cap binding"/>
    <property type="evidence" value="ECO:0007669"/>
    <property type="project" value="InterPro"/>
</dbReference>
<accession>A0A9W9D021</accession>
<evidence type="ECO:0000313" key="5">
    <source>
        <dbReference type="EMBL" id="KAJ4394437.1"/>
    </source>
</evidence>